<keyword evidence="2" id="KW-1185">Reference proteome</keyword>
<organism evidence="1 2">
    <name type="scientific">Candidatus Terasakiella magnetica</name>
    <dbReference type="NCBI Taxonomy" id="1867952"/>
    <lineage>
        <taxon>Bacteria</taxon>
        <taxon>Pseudomonadati</taxon>
        <taxon>Pseudomonadota</taxon>
        <taxon>Alphaproteobacteria</taxon>
        <taxon>Rhodospirillales</taxon>
        <taxon>Terasakiellaceae</taxon>
        <taxon>Terasakiella</taxon>
    </lineage>
</organism>
<reference evidence="1 2" key="1">
    <citation type="submission" date="2016-07" db="EMBL/GenBank/DDBJ databases">
        <authorList>
            <person name="Lefevre C.T."/>
        </authorList>
    </citation>
    <scope>NUCLEOTIDE SEQUENCE [LARGE SCALE GENOMIC DNA]</scope>
    <source>
        <strain evidence="1">PR1</strain>
    </source>
</reference>
<gene>
    <name evidence="1" type="ORF">MTBPR1_10082</name>
</gene>
<protein>
    <submittedName>
        <fullName evidence="1">Uncharacterized protein</fullName>
    </submittedName>
</protein>
<accession>A0A1C3RC41</accession>
<dbReference type="EMBL" id="FLYE01000001">
    <property type="protein sequence ID" value="SCA54835.1"/>
    <property type="molecule type" value="Genomic_DNA"/>
</dbReference>
<dbReference type="AlphaFoldDB" id="A0A1C3RC41"/>
<proteinExistence type="predicted"/>
<name>A0A1C3RC41_9PROT</name>
<evidence type="ECO:0000313" key="1">
    <source>
        <dbReference type="EMBL" id="SCA54835.1"/>
    </source>
</evidence>
<evidence type="ECO:0000313" key="2">
    <source>
        <dbReference type="Proteomes" id="UP000231658"/>
    </source>
</evidence>
<dbReference type="STRING" id="1867952.MTBPR1_10082"/>
<sequence>MVKVGGFSVIQRNALTFKFTHNPLKLNKKPHEINRRVFNGGRLGIRTPGTSRYNGFQDRRFRPLSQPSTVCVGRLLA</sequence>
<dbReference type="Proteomes" id="UP000231658">
    <property type="component" value="Unassembled WGS sequence"/>
</dbReference>